<dbReference type="Gene3D" id="1.20.1250.20">
    <property type="entry name" value="MFS general substrate transporter like domains"/>
    <property type="match status" value="1"/>
</dbReference>
<evidence type="ECO:0000313" key="7">
    <source>
        <dbReference type="WBParaSite" id="Hba_06162"/>
    </source>
</evidence>
<dbReference type="GO" id="GO:0016020">
    <property type="term" value="C:membrane"/>
    <property type="evidence" value="ECO:0007669"/>
    <property type="project" value="UniProtKB-SubCell"/>
</dbReference>
<feature type="transmembrane region" description="Helical" evidence="5">
    <location>
        <begin position="94"/>
        <end position="118"/>
    </location>
</feature>
<keyword evidence="6" id="KW-1185">Reference proteome</keyword>
<evidence type="ECO:0000256" key="5">
    <source>
        <dbReference type="SAM" id="Phobius"/>
    </source>
</evidence>
<feature type="transmembrane region" description="Helical" evidence="5">
    <location>
        <begin position="341"/>
        <end position="361"/>
    </location>
</feature>
<comment type="subcellular location">
    <subcellularLocation>
        <location evidence="1">Membrane</location>
        <topology evidence="1">Multi-pass membrane protein</topology>
    </subcellularLocation>
</comment>
<dbReference type="Pfam" id="PF00083">
    <property type="entry name" value="Sugar_tr"/>
    <property type="match status" value="1"/>
</dbReference>
<evidence type="ECO:0000256" key="4">
    <source>
        <dbReference type="ARBA" id="ARBA00023136"/>
    </source>
</evidence>
<evidence type="ECO:0000256" key="2">
    <source>
        <dbReference type="ARBA" id="ARBA00022692"/>
    </source>
</evidence>
<name>A0A1I7WLY9_HETBA</name>
<proteinExistence type="predicted"/>
<dbReference type="SUPFAM" id="SSF103473">
    <property type="entry name" value="MFS general substrate transporter"/>
    <property type="match status" value="1"/>
</dbReference>
<evidence type="ECO:0000256" key="1">
    <source>
        <dbReference type="ARBA" id="ARBA00004141"/>
    </source>
</evidence>
<dbReference type="InterPro" id="IPR036259">
    <property type="entry name" value="MFS_trans_sf"/>
</dbReference>
<keyword evidence="3 5" id="KW-1133">Transmembrane helix</keyword>
<dbReference type="Proteomes" id="UP000095283">
    <property type="component" value="Unplaced"/>
</dbReference>
<dbReference type="AlphaFoldDB" id="A0A1I7WLY9"/>
<accession>A0A1I7WLY9</accession>
<dbReference type="PANTHER" id="PTHR24064">
    <property type="entry name" value="SOLUTE CARRIER FAMILY 22 MEMBER"/>
    <property type="match status" value="1"/>
</dbReference>
<keyword evidence="4 5" id="KW-0472">Membrane</keyword>
<feature type="transmembrane region" description="Helical" evidence="5">
    <location>
        <begin position="280"/>
        <end position="300"/>
    </location>
</feature>
<feature type="transmembrane region" description="Helical" evidence="5">
    <location>
        <begin position="312"/>
        <end position="329"/>
    </location>
</feature>
<keyword evidence="2 5" id="KW-0812">Transmembrane</keyword>
<reference evidence="7" key="1">
    <citation type="submission" date="2016-11" db="UniProtKB">
        <authorList>
            <consortium name="WormBaseParasite"/>
        </authorList>
    </citation>
    <scope>IDENTIFICATION</scope>
</reference>
<dbReference type="InterPro" id="IPR005828">
    <property type="entry name" value="MFS_sugar_transport-like"/>
</dbReference>
<protein>
    <submittedName>
        <fullName evidence="7">Battenin</fullName>
    </submittedName>
</protein>
<dbReference type="GO" id="GO:0022857">
    <property type="term" value="F:transmembrane transporter activity"/>
    <property type="evidence" value="ECO:0007669"/>
    <property type="project" value="InterPro"/>
</dbReference>
<feature type="transmembrane region" description="Helical" evidence="5">
    <location>
        <begin position="209"/>
        <end position="225"/>
    </location>
</feature>
<feature type="transmembrane region" description="Helical" evidence="5">
    <location>
        <begin position="169"/>
        <end position="197"/>
    </location>
</feature>
<organism evidence="6 7">
    <name type="scientific">Heterorhabditis bacteriophora</name>
    <name type="common">Entomopathogenic nematode worm</name>
    <dbReference type="NCBI Taxonomy" id="37862"/>
    <lineage>
        <taxon>Eukaryota</taxon>
        <taxon>Metazoa</taxon>
        <taxon>Ecdysozoa</taxon>
        <taxon>Nematoda</taxon>
        <taxon>Chromadorea</taxon>
        <taxon>Rhabditida</taxon>
        <taxon>Rhabditina</taxon>
        <taxon>Rhabditomorpha</taxon>
        <taxon>Strongyloidea</taxon>
        <taxon>Heterorhabditidae</taxon>
        <taxon>Heterorhabditis</taxon>
    </lineage>
</organism>
<sequence length="372" mass="42383">MSDIFDDNIILDEQKQLISTLSGSDSMAVFKDVLELFLRIRSLLKAETDWLKGAIVPQCSTECRIIKEIIIGDERVVESLQTIEKESITTLEELLSAVGLCNPYSLYIIFSMAFLWFLSSMPVMSPAYLAPAHSCENNCTFTTVQDEVKRVSFNLKKEFVDPAELTSSIYFFGNFMLGQIYCVAADRPLLWLIGFYVVNQLHSQGMPTLLFYLEYAGFLVSYLLVEIGNKKILIFRKLNQNQLINFSSNNEVFRTYREKQRINGAHFYSNYFMDNYHLSFSMWLTAKFGMACAFMCCFVYGSEIFPTSYRNICLGFCATFSNLGAMMSPHCNLLDEVVHGLMFSTFAVLCVGCAFLTIFLPETKNSHSSTKE</sequence>
<dbReference type="WBParaSite" id="Hba_06162">
    <property type="protein sequence ID" value="Hba_06162"/>
    <property type="gene ID" value="Hba_06162"/>
</dbReference>
<evidence type="ECO:0000313" key="6">
    <source>
        <dbReference type="Proteomes" id="UP000095283"/>
    </source>
</evidence>
<evidence type="ECO:0000256" key="3">
    <source>
        <dbReference type="ARBA" id="ARBA00022989"/>
    </source>
</evidence>